<dbReference type="GO" id="GO:0000398">
    <property type="term" value="P:mRNA splicing, via spliceosome"/>
    <property type="evidence" value="ECO:0007669"/>
    <property type="project" value="UniProtKB-ARBA"/>
</dbReference>
<dbReference type="InterPro" id="IPR012677">
    <property type="entry name" value="Nucleotide-bd_a/b_plait_sf"/>
</dbReference>
<evidence type="ECO:0000256" key="2">
    <source>
        <dbReference type="ARBA" id="ARBA00004141"/>
    </source>
</evidence>
<dbReference type="STRING" id="7375.A0A0L0CKD4"/>
<feature type="transmembrane region" description="Helical" evidence="16">
    <location>
        <begin position="486"/>
        <end position="507"/>
    </location>
</feature>
<dbReference type="PROSITE" id="PS50102">
    <property type="entry name" value="RRM"/>
    <property type="match status" value="3"/>
</dbReference>
<evidence type="ECO:0000313" key="19">
    <source>
        <dbReference type="Proteomes" id="UP000037069"/>
    </source>
</evidence>
<dbReference type="CDD" id="cd12232">
    <property type="entry name" value="RRM3_U2AF65"/>
    <property type="match status" value="1"/>
</dbReference>
<comment type="subunit">
    <text evidence="12">Forms a heterodimer with the U2AF small subunit.</text>
</comment>
<keyword evidence="9 14" id="KW-0508">mRNA splicing</keyword>
<feature type="domain" description="RRM" evidence="17">
    <location>
        <begin position="331"/>
        <end position="421"/>
    </location>
</feature>
<keyword evidence="8 16" id="KW-0472">Membrane</keyword>
<keyword evidence="10 14" id="KW-0539">Nucleus</keyword>
<evidence type="ECO:0000259" key="17">
    <source>
        <dbReference type="PROSITE" id="PS50102"/>
    </source>
</evidence>
<organism evidence="18 19">
    <name type="scientific">Lucilia cuprina</name>
    <name type="common">Green bottle fly</name>
    <name type="synonym">Australian sheep blowfly</name>
    <dbReference type="NCBI Taxonomy" id="7375"/>
    <lineage>
        <taxon>Eukaryota</taxon>
        <taxon>Metazoa</taxon>
        <taxon>Ecdysozoa</taxon>
        <taxon>Arthropoda</taxon>
        <taxon>Hexapoda</taxon>
        <taxon>Insecta</taxon>
        <taxon>Pterygota</taxon>
        <taxon>Neoptera</taxon>
        <taxon>Endopterygota</taxon>
        <taxon>Diptera</taxon>
        <taxon>Brachycera</taxon>
        <taxon>Muscomorpha</taxon>
        <taxon>Oestroidea</taxon>
        <taxon>Calliphoridae</taxon>
        <taxon>Luciliinae</taxon>
        <taxon>Lucilia</taxon>
    </lineage>
</organism>
<keyword evidence="5" id="KW-0677">Repeat</keyword>
<proteinExistence type="inferred from homology"/>
<evidence type="ECO:0000256" key="4">
    <source>
        <dbReference type="ARBA" id="ARBA00022692"/>
    </source>
</evidence>
<dbReference type="FunFam" id="3.30.70.330:FF:000074">
    <property type="entry name" value="U2 snRNP auxiliary factor large subunit"/>
    <property type="match status" value="1"/>
</dbReference>
<dbReference type="InterPro" id="IPR000504">
    <property type="entry name" value="RRM_dom"/>
</dbReference>
<dbReference type="GO" id="GO:0005634">
    <property type="term" value="C:nucleus"/>
    <property type="evidence" value="ECO:0007669"/>
    <property type="project" value="UniProtKB-SubCell"/>
</dbReference>
<evidence type="ECO:0000256" key="14">
    <source>
        <dbReference type="RuleBase" id="RU364135"/>
    </source>
</evidence>
<evidence type="ECO:0000256" key="16">
    <source>
        <dbReference type="SAM" id="Phobius"/>
    </source>
</evidence>
<feature type="transmembrane region" description="Helical" evidence="16">
    <location>
        <begin position="454"/>
        <end position="474"/>
    </location>
</feature>
<dbReference type="Pfam" id="PF04178">
    <property type="entry name" value="Got1"/>
    <property type="match status" value="1"/>
</dbReference>
<evidence type="ECO:0000256" key="6">
    <source>
        <dbReference type="ARBA" id="ARBA00022884"/>
    </source>
</evidence>
<evidence type="ECO:0000256" key="5">
    <source>
        <dbReference type="ARBA" id="ARBA00022737"/>
    </source>
</evidence>
<dbReference type="InterPro" id="IPR007305">
    <property type="entry name" value="Vesicle_transpt_Got1/SFT2"/>
</dbReference>
<comment type="similarity">
    <text evidence="14">Belongs to the splicing factor SR family.</text>
</comment>
<dbReference type="OrthoDB" id="10266058at2759"/>
<evidence type="ECO:0000256" key="13">
    <source>
        <dbReference type="PROSITE-ProRule" id="PRU00176"/>
    </source>
</evidence>
<dbReference type="CDD" id="cd12230">
    <property type="entry name" value="RRM1_U2AF65"/>
    <property type="match status" value="1"/>
</dbReference>
<evidence type="ECO:0000256" key="10">
    <source>
        <dbReference type="ARBA" id="ARBA00023242"/>
    </source>
</evidence>
<keyword evidence="6 13" id="KW-0694">RNA-binding</keyword>
<dbReference type="GO" id="GO:0012505">
    <property type="term" value="C:endomembrane system"/>
    <property type="evidence" value="ECO:0007669"/>
    <property type="project" value="UniProtKB-ARBA"/>
</dbReference>
<evidence type="ECO:0000256" key="15">
    <source>
        <dbReference type="SAM" id="MobiDB-lite"/>
    </source>
</evidence>
<dbReference type="InterPro" id="IPR006529">
    <property type="entry name" value="U2AF_lg"/>
</dbReference>
<dbReference type="Gene3D" id="3.30.70.330">
    <property type="match status" value="3"/>
</dbReference>
<feature type="domain" description="RRM" evidence="17">
    <location>
        <begin position="106"/>
        <end position="188"/>
    </location>
</feature>
<dbReference type="GO" id="GO:0003723">
    <property type="term" value="F:RNA binding"/>
    <property type="evidence" value="ECO:0007669"/>
    <property type="project" value="UniProtKB-UniRule"/>
</dbReference>
<dbReference type="EMBL" id="JRES01000292">
    <property type="protein sequence ID" value="KNC32677.1"/>
    <property type="molecule type" value="Genomic_DNA"/>
</dbReference>
<feature type="domain" description="RRM" evidence="17">
    <location>
        <begin position="220"/>
        <end position="298"/>
    </location>
</feature>
<feature type="compositionally biased region" description="Basic residues" evidence="15">
    <location>
        <begin position="7"/>
        <end position="31"/>
    </location>
</feature>
<dbReference type="SMART" id="SM00360">
    <property type="entry name" value="RRM"/>
    <property type="match status" value="3"/>
</dbReference>
<evidence type="ECO:0000256" key="12">
    <source>
        <dbReference type="ARBA" id="ARBA00064859"/>
    </source>
</evidence>
<comment type="subcellular location">
    <subcellularLocation>
        <location evidence="2">Membrane</location>
        <topology evidence="2">Multi-pass membrane protein</topology>
    </subcellularLocation>
    <subcellularLocation>
        <location evidence="1 14">Nucleus</location>
    </subcellularLocation>
</comment>
<name>A0A0L0CKD4_LUCCU</name>
<evidence type="ECO:0000313" key="18">
    <source>
        <dbReference type="EMBL" id="KNC32677.1"/>
    </source>
</evidence>
<keyword evidence="4 16" id="KW-0812">Transmembrane</keyword>
<evidence type="ECO:0000256" key="7">
    <source>
        <dbReference type="ARBA" id="ARBA00022989"/>
    </source>
</evidence>
<dbReference type="AlphaFoldDB" id="A0A0L0CKD4"/>
<protein>
    <recommendedName>
        <fullName evidence="14">Splicing factor U2AF subunit</fullName>
    </recommendedName>
    <alternativeName>
        <fullName evidence="14">U2 snRNP auxiliary factor large subunit</fullName>
    </alternativeName>
</protein>
<evidence type="ECO:0000256" key="11">
    <source>
        <dbReference type="ARBA" id="ARBA00053913"/>
    </source>
</evidence>
<dbReference type="InterPro" id="IPR035979">
    <property type="entry name" value="RBD_domain_sf"/>
</dbReference>
<feature type="transmembrane region" description="Helical" evidence="16">
    <location>
        <begin position="513"/>
        <end position="537"/>
    </location>
</feature>
<dbReference type="GO" id="GO:0016020">
    <property type="term" value="C:membrane"/>
    <property type="evidence" value="ECO:0007669"/>
    <property type="project" value="UniProtKB-SubCell"/>
</dbReference>
<feature type="region of interest" description="Disordered" evidence="15">
    <location>
        <begin position="1"/>
        <end position="47"/>
    </location>
</feature>
<keyword evidence="3 14" id="KW-0507">mRNA processing</keyword>
<sequence length="558" mass="62196">MGYDERRRHRTRSRSRSRSPHSREHHHRSHGKSRDRDRSRERHYHKSSYRRKPSLYWDVPPPGFEHITPMQYKAMQASGQIPASVIPDIPQAAVPVVGSTITRQARRLYVGNIPFGVTEDEMMDFFNQQMHLVGLAQADGNPVLACQINLDKNFAFLEFRSIDETTQAMAFDGINFKGQSLKIRRPHDYQPMPGMNDTPSVKPAVVSPSVISTVVPDSPHKIFIGGLPNYLNDDQVKELLLSFGQLRAFNLVKDTATGLSKGYAFCEYVDLSITDQAIAGLNGMQLGDKKLIVQRASVGAKNAQNNVTTAAPVTIQVPGLSTVITTGPPTEVLCLLNMVTADELRDEEEYEEILEDIKEECNKYGVVRSVEIPRPIDDVDVPGLGKVFVEFNSVIDCQKAQQALTGRKFSERVVVTSYYDPDKYHRQIGIGLSGMGIGFLFLGVLFLFDKGLLAIGNILFLSGLGCVIGLERTFRFFFQRHKIKGSIAFFGGIFVVLCGFPIIGMVIESYGFFALFSGFFPVAISFLSRVPILGSIFNTPFMQKLVEKLGGDANRTRV</sequence>
<feature type="transmembrane region" description="Helical" evidence="16">
    <location>
        <begin position="428"/>
        <end position="448"/>
    </location>
</feature>
<dbReference type="SUPFAM" id="SSF54928">
    <property type="entry name" value="RNA-binding domain, RBD"/>
    <property type="match status" value="3"/>
</dbReference>
<reference evidence="18 19" key="1">
    <citation type="journal article" date="2015" name="Nat. Commun.">
        <title>Lucilia cuprina genome unlocks parasitic fly biology to underpin future interventions.</title>
        <authorList>
            <person name="Anstead C.A."/>
            <person name="Korhonen P.K."/>
            <person name="Young N.D."/>
            <person name="Hall R.S."/>
            <person name="Jex A.R."/>
            <person name="Murali S.C."/>
            <person name="Hughes D.S."/>
            <person name="Lee S.F."/>
            <person name="Perry T."/>
            <person name="Stroehlein A.J."/>
            <person name="Ansell B.R."/>
            <person name="Breugelmans B."/>
            <person name="Hofmann A."/>
            <person name="Qu J."/>
            <person name="Dugan S."/>
            <person name="Lee S.L."/>
            <person name="Chao H."/>
            <person name="Dinh H."/>
            <person name="Han Y."/>
            <person name="Doddapaneni H.V."/>
            <person name="Worley K.C."/>
            <person name="Muzny D.M."/>
            <person name="Ioannidis P."/>
            <person name="Waterhouse R.M."/>
            <person name="Zdobnov E.M."/>
            <person name="James P.J."/>
            <person name="Bagnall N.H."/>
            <person name="Kotze A.C."/>
            <person name="Gibbs R.A."/>
            <person name="Richards S."/>
            <person name="Batterham P."/>
            <person name="Gasser R.B."/>
        </authorList>
    </citation>
    <scope>NUCLEOTIDE SEQUENCE [LARGE SCALE GENOMIC DNA]</scope>
    <source>
        <strain evidence="18 19">LS</strain>
        <tissue evidence="18">Full body</tissue>
    </source>
</reference>
<evidence type="ECO:0000256" key="8">
    <source>
        <dbReference type="ARBA" id="ARBA00023136"/>
    </source>
</evidence>
<dbReference type="FunFam" id="3.30.70.330:FF:000097">
    <property type="entry name" value="U2 snRNP auxiliary factor large subunit"/>
    <property type="match status" value="1"/>
</dbReference>
<accession>A0A0L0CKD4</accession>
<dbReference type="SMART" id="SM00361">
    <property type="entry name" value="RRM_1"/>
    <property type="match status" value="1"/>
</dbReference>
<dbReference type="InterPro" id="IPR003954">
    <property type="entry name" value="RRM_euk-type"/>
</dbReference>
<evidence type="ECO:0000256" key="1">
    <source>
        <dbReference type="ARBA" id="ARBA00004123"/>
    </source>
</evidence>
<dbReference type="OMA" id="DNENYIA"/>
<dbReference type="GO" id="GO:0005737">
    <property type="term" value="C:cytoplasm"/>
    <property type="evidence" value="ECO:0007669"/>
    <property type="project" value="UniProtKB-ARBA"/>
</dbReference>
<dbReference type="Proteomes" id="UP000037069">
    <property type="component" value="Unassembled WGS sequence"/>
</dbReference>
<evidence type="ECO:0000256" key="3">
    <source>
        <dbReference type="ARBA" id="ARBA00022664"/>
    </source>
</evidence>
<dbReference type="Pfam" id="PF00076">
    <property type="entry name" value="RRM_1"/>
    <property type="match status" value="2"/>
</dbReference>
<gene>
    <name evidence="18" type="ORF">FF38_05040</name>
</gene>
<dbReference type="PANTHER" id="PTHR23139">
    <property type="entry name" value="RNA-BINDING PROTEIN"/>
    <property type="match status" value="1"/>
</dbReference>
<dbReference type="NCBIfam" id="TIGR01642">
    <property type="entry name" value="U2AF_lg"/>
    <property type="match status" value="1"/>
</dbReference>
<keyword evidence="7 16" id="KW-1133">Transmembrane helix</keyword>
<comment type="caution">
    <text evidence="18">The sequence shown here is derived from an EMBL/GenBank/DDBJ whole genome shotgun (WGS) entry which is preliminary data.</text>
</comment>
<comment type="function">
    <text evidence="11">Necessary for the splicing of pre-mRNA. Binds to the polypyrimidine tract of introns early during spliceosome assembly.</text>
</comment>
<dbReference type="CDD" id="cd12231">
    <property type="entry name" value="RRM2_U2AF65"/>
    <property type="match status" value="1"/>
</dbReference>
<keyword evidence="19" id="KW-1185">Reference proteome</keyword>
<dbReference type="GO" id="GO:0016192">
    <property type="term" value="P:vesicle-mediated transport"/>
    <property type="evidence" value="ECO:0007669"/>
    <property type="project" value="InterPro"/>
</dbReference>
<evidence type="ECO:0000256" key="9">
    <source>
        <dbReference type="ARBA" id="ARBA00023187"/>
    </source>
</evidence>